<organism evidence="2 3">
    <name type="scientific">Intoshia linei</name>
    <dbReference type="NCBI Taxonomy" id="1819745"/>
    <lineage>
        <taxon>Eukaryota</taxon>
        <taxon>Metazoa</taxon>
        <taxon>Spiralia</taxon>
        <taxon>Lophotrochozoa</taxon>
        <taxon>Mesozoa</taxon>
        <taxon>Orthonectida</taxon>
        <taxon>Rhopaluridae</taxon>
        <taxon>Intoshia</taxon>
    </lineage>
</organism>
<evidence type="ECO:0000256" key="1">
    <source>
        <dbReference type="SAM" id="Phobius"/>
    </source>
</evidence>
<feature type="transmembrane region" description="Helical" evidence="1">
    <location>
        <begin position="90"/>
        <end position="112"/>
    </location>
</feature>
<protein>
    <submittedName>
        <fullName evidence="2">Uncharacterized protein</fullName>
    </submittedName>
</protein>
<accession>A0A177BDB7</accession>
<keyword evidence="1" id="KW-1133">Transmembrane helix</keyword>
<comment type="caution">
    <text evidence="2">The sequence shown here is derived from an EMBL/GenBank/DDBJ whole genome shotgun (WGS) entry which is preliminary data.</text>
</comment>
<name>A0A177BDB7_9BILA</name>
<dbReference type="Proteomes" id="UP000078046">
    <property type="component" value="Unassembled WGS sequence"/>
</dbReference>
<keyword evidence="1" id="KW-0472">Membrane</keyword>
<evidence type="ECO:0000313" key="3">
    <source>
        <dbReference type="Proteomes" id="UP000078046"/>
    </source>
</evidence>
<gene>
    <name evidence="2" type="ORF">A3Q56_00705</name>
</gene>
<keyword evidence="3" id="KW-1185">Reference proteome</keyword>
<dbReference type="AlphaFoldDB" id="A0A177BDB7"/>
<keyword evidence="1" id="KW-0812">Transmembrane</keyword>
<reference evidence="2 3" key="1">
    <citation type="submission" date="2016-04" db="EMBL/GenBank/DDBJ databases">
        <title>The genome of Intoshia linei affirms orthonectids as highly simplified spiralians.</title>
        <authorList>
            <person name="Mikhailov K.V."/>
            <person name="Slusarev G.S."/>
            <person name="Nikitin M.A."/>
            <person name="Logacheva M.D."/>
            <person name="Penin A."/>
            <person name="Aleoshin V."/>
            <person name="Panchin Y.V."/>
        </authorList>
    </citation>
    <scope>NUCLEOTIDE SEQUENCE [LARGE SCALE GENOMIC DNA]</scope>
    <source>
        <strain evidence="2">Intl2013</strain>
        <tissue evidence="2">Whole animal</tissue>
    </source>
</reference>
<sequence>MDKASSDFEKLKQPDLLIHCTKDFQEIRSHLLNLCLKSLSINLIIYTKFPDDIYDIVHSLFKSSNSIENYPEWEIPLPNKFWTTCFHFEILIYLNHILTFIDLFFLLSMHVIGVMRRLAQNFISSIIFFFLFSKNDGHYADADRMDNRYFCVVSFKKDHIRCNAISMFCSIRNNRRWVESVILSHNSNHTNTVFSIYTISKSICMARLHSNSQNNTHASNYVIGYGIDPPYFSTEIKAREPKMIVRFNSKKALRQFSSCLCRKILLHNYMRVIPLLRSQVGGHGMIGVTVMLNVVLETNIKCEVVHMGLINALNVESINEKSLQNVKFCTSTTNNVQSETVRLLSGKKKNKAAHALNKNGPQGHREQGELKTIDILQFLTSDRLEHLHQHAGVYQLDEHTQKINTNEIRFRSTIYADRASIIQNIMDTNELFTDYSSHLVYSTISIQALAEMRTGDLSHQLNICKRLSLNRNKVTGDVKVFNTLRANNNCCSFVGNMSAVFIQRLNQFFVMLQYDRFLRFCTIQEKHVSNGSV</sequence>
<dbReference type="EMBL" id="LWCA01000043">
    <property type="protein sequence ID" value="OAF71534.1"/>
    <property type="molecule type" value="Genomic_DNA"/>
</dbReference>
<evidence type="ECO:0000313" key="2">
    <source>
        <dbReference type="EMBL" id="OAF71534.1"/>
    </source>
</evidence>
<proteinExistence type="predicted"/>